<dbReference type="Gene3D" id="3.50.50.60">
    <property type="entry name" value="FAD/NAD(P)-binding domain"/>
    <property type="match status" value="1"/>
</dbReference>
<dbReference type="InterPro" id="IPR031656">
    <property type="entry name" value="DAO_C"/>
</dbReference>
<dbReference type="PROSITE" id="PS00978">
    <property type="entry name" value="FAD_G3PDH_2"/>
    <property type="match status" value="1"/>
</dbReference>
<evidence type="ECO:0000256" key="1">
    <source>
        <dbReference type="ARBA" id="ARBA00001974"/>
    </source>
</evidence>
<dbReference type="Pfam" id="PF01266">
    <property type="entry name" value="DAO"/>
    <property type="match status" value="1"/>
</dbReference>
<comment type="cofactor">
    <cofactor evidence="1">
        <name>FAD</name>
        <dbReference type="ChEBI" id="CHEBI:57692"/>
    </cofactor>
</comment>
<dbReference type="SUPFAM" id="SSF54373">
    <property type="entry name" value="FAD-linked reductases, C-terminal domain"/>
    <property type="match status" value="1"/>
</dbReference>
<dbReference type="PANTHER" id="PTHR11985:SF35">
    <property type="entry name" value="ANAEROBIC GLYCEROL-3-PHOSPHATE DEHYDROGENASE SUBUNIT A"/>
    <property type="match status" value="1"/>
</dbReference>
<dbReference type="InterPro" id="IPR000447">
    <property type="entry name" value="G3P_DH_FAD-dep"/>
</dbReference>
<evidence type="ECO:0000256" key="5">
    <source>
        <dbReference type="ARBA" id="ARBA00022827"/>
    </source>
</evidence>
<dbReference type="Gene3D" id="1.10.8.870">
    <property type="entry name" value="Alpha-glycerophosphate oxidase, cap domain"/>
    <property type="match status" value="1"/>
</dbReference>
<name>A0A6C1TYV3_9CORY</name>
<dbReference type="InterPro" id="IPR006076">
    <property type="entry name" value="FAD-dep_OxRdtase"/>
</dbReference>
<dbReference type="GO" id="GO:0004368">
    <property type="term" value="F:glycerol-3-phosphate dehydrogenase (quinone) activity"/>
    <property type="evidence" value="ECO:0007669"/>
    <property type="project" value="InterPro"/>
</dbReference>
<dbReference type="Pfam" id="PF16901">
    <property type="entry name" value="DAO_C"/>
    <property type="match status" value="1"/>
</dbReference>
<feature type="domain" description="Alpha-glycerophosphate oxidase C-terminal" evidence="8">
    <location>
        <begin position="240"/>
        <end position="342"/>
    </location>
</feature>
<keyword evidence="5" id="KW-0274">FAD</keyword>
<dbReference type="SUPFAM" id="SSF51971">
    <property type="entry name" value="Nucleotide-binding domain"/>
    <property type="match status" value="1"/>
</dbReference>
<comment type="similarity">
    <text evidence="2">Belongs to the FAD-dependent glycerol-3-phosphate dehydrogenase family.</text>
</comment>
<evidence type="ECO:0000313" key="9">
    <source>
        <dbReference type="EMBL" id="TVS26854.1"/>
    </source>
</evidence>
<keyword evidence="6" id="KW-0560">Oxidoreductase</keyword>
<keyword evidence="3" id="KW-0285">Flavoprotein</keyword>
<dbReference type="EMBL" id="RXIR01000025">
    <property type="protein sequence ID" value="TVS26854.1"/>
    <property type="molecule type" value="Genomic_DNA"/>
</dbReference>
<evidence type="ECO:0000256" key="4">
    <source>
        <dbReference type="ARBA" id="ARBA00022798"/>
    </source>
</evidence>
<dbReference type="InterPro" id="IPR038299">
    <property type="entry name" value="DAO_C_sf"/>
</dbReference>
<evidence type="ECO:0000256" key="2">
    <source>
        <dbReference type="ARBA" id="ARBA00007330"/>
    </source>
</evidence>
<dbReference type="InterPro" id="IPR036188">
    <property type="entry name" value="FAD/NAD-bd_sf"/>
</dbReference>
<evidence type="ECO:0000256" key="3">
    <source>
        <dbReference type="ARBA" id="ARBA00022630"/>
    </source>
</evidence>
<dbReference type="OrthoDB" id="9766796at2"/>
<accession>A0A6C1TYV3</accession>
<protein>
    <submittedName>
        <fullName evidence="9">FAD-dependent oxidoreductase</fullName>
    </submittedName>
</protein>
<gene>
    <name evidence="9" type="ORF">EKI59_09840</name>
</gene>
<reference evidence="9 10" key="1">
    <citation type="submission" date="2018-12" db="EMBL/GenBank/DDBJ databases">
        <title>Corynebacterium sanguinis sp. nov., a clinically-associated and environmental corynebacterium.</title>
        <authorList>
            <person name="Gonzales-Siles L."/>
            <person name="Jaen-Luchoro D."/>
            <person name="Cardew S."/>
            <person name="Inganas E."/>
            <person name="Ohlen M."/>
            <person name="Jensie-Markopolous S."/>
            <person name="Pinyeiro-Iglesias B."/>
            <person name="Molin K."/>
            <person name="Skovbjerg S."/>
            <person name="Svensson-Stadler L."/>
            <person name="Funke G."/>
            <person name="Moore E.R.B."/>
        </authorList>
    </citation>
    <scope>NUCLEOTIDE SEQUENCE [LARGE SCALE GENOMIC DNA]</scope>
    <source>
        <strain evidence="9 10">58734</strain>
    </source>
</reference>
<organism evidence="9 10">
    <name type="scientific">Corynebacterium sanguinis</name>
    <dbReference type="NCBI Taxonomy" id="2594913"/>
    <lineage>
        <taxon>Bacteria</taxon>
        <taxon>Bacillati</taxon>
        <taxon>Actinomycetota</taxon>
        <taxon>Actinomycetes</taxon>
        <taxon>Mycobacteriales</taxon>
        <taxon>Corynebacteriaceae</taxon>
        <taxon>Corynebacterium</taxon>
    </lineage>
</organism>
<proteinExistence type="inferred from homology"/>
<dbReference type="Gene3D" id="3.30.9.10">
    <property type="entry name" value="D-Amino Acid Oxidase, subunit A, domain 2"/>
    <property type="match status" value="1"/>
</dbReference>
<dbReference type="GO" id="GO:0046168">
    <property type="term" value="P:glycerol-3-phosphate catabolic process"/>
    <property type="evidence" value="ECO:0007669"/>
    <property type="project" value="TreeGrafter"/>
</dbReference>
<dbReference type="Proteomes" id="UP000336646">
    <property type="component" value="Unassembled WGS sequence"/>
</dbReference>
<dbReference type="AlphaFoldDB" id="A0A6C1TYV3"/>
<sequence length="357" mass="37285">MPSPSTSVLRLVTALARTAAGYGADVLTHARARVAPGRTDGFKTVTLTLNDRTREVSAAGVVNATGVWAGDIESDVTVTPSRGTHIVVDAEKVGNPTGALTVAVPGSINRFCFILPNQLGRCYIGLTDEKAQLADVTEAPESDVQWILDVVNQGLETTLTTDDVLGAFAGLRPLAQLRSASDVGSTADLSREHLILNNDGVVTVTGGKLTEYRLMAEQTIDELLDDDSVRTHLSCNPAPCSTKRIALVGASLERSPRSSGNIATASAVATMPPRSLVERYGAEAYNVLAACALDNATERIAGLDITRAELSYAVTHEGAISVDDILDRSTRIGLVAADRAAAEPAAREALAAAGVQA</sequence>
<feature type="domain" description="FAD dependent oxidoreductase" evidence="7">
    <location>
        <begin position="9"/>
        <end position="208"/>
    </location>
</feature>
<evidence type="ECO:0000256" key="6">
    <source>
        <dbReference type="ARBA" id="ARBA00023002"/>
    </source>
</evidence>
<keyword evidence="4" id="KW-0319">Glycerol metabolism</keyword>
<evidence type="ECO:0000259" key="8">
    <source>
        <dbReference type="Pfam" id="PF16901"/>
    </source>
</evidence>
<evidence type="ECO:0000259" key="7">
    <source>
        <dbReference type="Pfam" id="PF01266"/>
    </source>
</evidence>
<dbReference type="PANTHER" id="PTHR11985">
    <property type="entry name" value="GLYCEROL-3-PHOSPHATE DEHYDROGENASE"/>
    <property type="match status" value="1"/>
</dbReference>
<dbReference type="GO" id="GO:0006071">
    <property type="term" value="P:glycerol metabolic process"/>
    <property type="evidence" value="ECO:0007669"/>
    <property type="project" value="UniProtKB-KW"/>
</dbReference>
<evidence type="ECO:0000313" key="10">
    <source>
        <dbReference type="Proteomes" id="UP000336646"/>
    </source>
</evidence>
<comment type="caution">
    <text evidence="9">The sequence shown here is derived from an EMBL/GenBank/DDBJ whole genome shotgun (WGS) entry which is preliminary data.</text>
</comment>